<dbReference type="EMBL" id="CAJVQB010039352">
    <property type="protein sequence ID" value="CAG8827297.1"/>
    <property type="molecule type" value="Genomic_DNA"/>
</dbReference>
<reference evidence="1 2" key="1">
    <citation type="submission" date="2021-06" db="EMBL/GenBank/DDBJ databases">
        <authorList>
            <person name="Kallberg Y."/>
            <person name="Tangrot J."/>
            <person name="Rosling A."/>
        </authorList>
    </citation>
    <scope>NUCLEOTIDE SEQUENCE [LARGE SCALE GENOMIC DNA]</scope>
    <source>
        <strain evidence="1 2">120-4 pot B 10/14</strain>
    </source>
</reference>
<name>A0ABN7WET1_GIGMA</name>
<gene>
    <name evidence="1" type="ORF">GMARGA_LOCUS29360</name>
</gene>
<feature type="non-terminal residue" evidence="1">
    <location>
        <position position="1"/>
    </location>
</feature>
<comment type="caution">
    <text evidence="1">The sequence shown here is derived from an EMBL/GenBank/DDBJ whole genome shotgun (WGS) entry which is preliminary data.</text>
</comment>
<evidence type="ECO:0000313" key="1">
    <source>
        <dbReference type="EMBL" id="CAG8827297.1"/>
    </source>
</evidence>
<keyword evidence="2" id="KW-1185">Reference proteome</keyword>
<proteinExistence type="predicted"/>
<accession>A0ABN7WET1</accession>
<protein>
    <submittedName>
        <fullName evidence="1">729_t:CDS:1</fullName>
    </submittedName>
</protein>
<evidence type="ECO:0000313" key="2">
    <source>
        <dbReference type="Proteomes" id="UP000789901"/>
    </source>
</evidence>
<organism evidence="1 2">
    <name type="scientific">Gigaspora margarita</name>
    <dbReference type="NCBI Taxonomy" id="4874"/>
    <lineage>
        <taxon>Eukaryota</taxon>
        <taxon>Fungi</taxon>
        <taxon>Fungi incertae sedis</taxon>
        <taxon>Mucoromycota</taxon>
        <taxon>Glomeromycotina</taxon>
        <taxon>Glomeromycetes</taxon>
        <taxon>Diversisporales</taxon>
        <taxon>Gigasporaceae</taxon>
        <taxon>Gigaspora</taxon>
    </lineage>
</organism>
<sequence>KFIHAALKDIKHSLQQLKHTKTTNKQPVLLPHLLSAFNKPPIGIWESLVSSNFKKKELKLTLNTSQKKISNCTTTVAICSFLPDGNPISSYSEHWPTKITTLITLLIFALSTTENQAKIQITTNSPYFQTLISQTTDTHFLHNQRIDQME</sequence>
<dbReference type="Proteomes" id="UP000789901">
    <property type="component" value="Unassembled WGS sequence"/>
</dbReference>